<organism evidence="3 4">
    <name type="scientific">Brassica napus</name>
    <name type="common">Rape</name>
    <dbReference type="NCBI Taxonomy" id="3708"/>
    <lineage>
        <taxon>Eukaryota</taxon>
        <taxon>Viridiplantae</taxon>
        <taxon>Streptophyta</taxon>
        <taxon>Embryophyta</taxon>
        <taxon>Tracheophyta</taxon>
        <taxon>Spermatophyta</taxon>
        <taxon>Magnoliopsida</taxon>
        <taxon>eudicotyledons</taxon>
        <taxon>Gunneridae</taxon>
        <taxon>Pentapetalae</taxon>
        <taxon>rosids</taxon>
        <taxon>malvids</taxon>
        <taxon>Brassicales</taxon>
        <taxon>Brassicaceae</taxon>
        <taxon>Brassiceae</taxon>
        <taxon>Brassica</taxon>
    </lineage>
</organism>
<feature type="domain" description="AB hydrolase-1" evidence="2">
    <location>
        <begin position="403"/>
        <end position="659"/>
    </location>
</feature>
<dbReference type="Gene3D" id="3.40.50.1820">
    <property type="entry name" value="alpha/beta hydrolase"/>
    <property type="match status" value="2"/>
</dbReference>
<keyword evidence="4" id="KW-1185">Reference proteome</keyword>
<dbReference type="EMBL" id="JAGKQM010000001">
    <property type="protein sequence ID" value="KAH0944225.1"/>
    <property type="molecule type" value="Genomic_DNA"/>
</dbReference>
<comment type="caution">
    <text evidence="3">The sequence shown here is derived from an EMBL/GenBank/DDBJ whole genome shotgun (WGS) entry which is preliminary data.</text>
</comment>
<protein>
    <recommendedName>
        <fullName evidence="2">AB hydrolase-1 domain-containing protein</fullName>
    </recommendedName>
</protein>
<dbReference type="InterPro" id="IPR000073">
    <property type="entry name" value="AB_hydrolase_1"/>
</dbReference>
<dbReference type="Proteomes" id="UP000824890">
    <property type="component" value="Unassembled WGS sequence"/>
</dbReference>
<sequence length="673" mass="77942">NGLTTLFVYVLSAGVMMFLLLAIVGLISYYVYKSIKPPPPIPLPENVSKKSLRVELSDGRHIAYRELGCPKDEAKNKIIIIHGYANSKEVDLYTTQEMIDEFKIYFLFFDRAGHGESDPNPSRTLKTDTYDIEELADKLQLGPKFHVLGMSLGAYPVYGCLKYIPHRLSGASLVVPLINFWWRRIPQNLLNAAIKKLPFAFQMILRVAHYCPWLLYWWMTQKWFPNDRDPKKIWTERDIELSKIYYKKSYMDAVKRQGEYVSCYQDIIAGYGNWEFDPTELSNPFTDTNKGSVHMCSMRSLMLDTGLSMRSIISKPSSKPLMFKPEFYFTLTTSPKSSGQMMLLLLAIVGLTSYYVYKLIKPPPPIPLPENVTKKSPRIKLSDGRHIAYKELGFPKDEAKNKIIVIHGYANSKDVDLYTTQEMIGEFKIYFLFFDRAGYGESDPNPSRTLKTDTYDIEELADKLQLGPRFHVLGMSLGAYPVYGCLKYIPHRLSGASLAVPLINFWWRRIPQNLLNAAIKKLPFEFQMTLRVAHYCPWLLYWWMTQKWFPSNRDPKKTLTERDIELSETYSKQSYKDAVLRQGEYVSSQRDIIAGYGNWEFDPTELSNPFSDTNKGSVHIWCALDDKQILRDVLVYICDKLPWIKFHEVPHAGHWIIHEKRHFEAIIKAACTE</sequence>
<keyword evidence="1" id="KW-0472">Membrane</keyword>
<proteinExistence type="predicted"/>
<keyword evidence="1" id="KW-0812">Transmembrane</keyword>
<evidence type="ECO:0000313" key="3">
    <source>
        <dbReference type="EMBL" id="KAH0944225.1"/>
    </source>
</evidence>
<dbReference type="SUPFAM" id="SSF53474">
    <property type="entry name" value="alpha/beta-Hydrolases"/>
    <property type="match status" value="2"/>
</dbReference>
<evidence type="ECO:0000256" key="1">
    <source>
        <dbReference type="SAM" id="Phobius"/>
    </source>
</evidence>
<feature type="transmembrane region" description="Helical" evidence="1">
    <location>
        <begin position="6"/>
        <end position="32"/>
    </location>
</feature>
<dbReference type="InterPro" id="IPR029058">
    <property type="entry name" value="AB_hydrolase_fold"/>
</dbReference>
<name>A0ABQ8ERA8_BRANA</name>
<keyword evidence="1" id="KW-1133">Transmembrane helix</keyword>
<gene>
    <name evidence="3" type="ORF">HID58_003862</name>
</gene>
<dbReference type="Pfam" id="PF12697">
    <property type="entry name" value="Abhydrolase_6"/>
    <property type="match status" value="1"/>
</dbReference>
<dbReference type="PANTHER" id="PTHR45763:SF15">
    <property type="entry name" value="ALPHA_BETA-HYDROLASES SUPERFAMILY PROTEIN"/>
    <property type="match status" value="1"/>
</dbReference>
<feature type="non-terminal residue" evidence="3">
    <location>
        <position position="1"/>
    </location>
</feature>
<dbReference type="PANTHER" id="PTHR45763">
    <property type="entry name" value="HYDROLASE, ALPHA/BETA FOLD FAMILY PROTEIN, EXPRESSED-RELATED"/>
    <property type="match status" value="1"/>
</dbReference>
<accession>A0ABQ8ERA8</accession>
<evidence type="ECO:0000313" key="4">
    <source>
        <dbReference type="Proteomes" id="UP000824890"/>
    </source>
</evidence>
<reference evidence="3 4" key="1">
    <citation type="submission" date="2021-05" db="EMBL/GenBank/DDBJ databases">
        <title>Genome Assembly of Synthetic Allotetraploid Brassica napus Reveals Homoeologous Exchanges between Subgenomes.</title>
        <authorList>
            <person name="Davis J.T."/>
        </authorList>
    </citation>
    <scope>NUCLEOTIDE SEQUENCE [LARGE SCALE GENOMIC DNA]</scope>
    <source>
        <strain evidence="4">cv. Da-Ae</strain>
        <tissue evidence="3">Seedling</tissue>
    </source>
</reference>
<evidence type="ECO:0000259" key="2">
    <source>
        <dbReference type="Pfam" id="PF12697"/>
    </source>
</evidence>